<evidence type="ECO:0000313" key="3">
    <source>
        <dbReference type="Proteomes" id="UP001218188"/>
    </source>
</evidence>
<gene>
    <name evidence="2" type="ORF">C8F04DRAFT_1193741</name>
</gene>
<dbReference type="EMBL" id="JARJCM010000193">
    <property type="protein sequence ID" value="KAJ7023181.1"/>
    <property type="molecule type" value="Genomic_DNA"/>
</dbReference>
<reference evidence="2" key="1">
    <citation type="submission" date="2023-03" db="EMBL/GenBank/DDBJ databases">
        <title>Massive genome expansion in bonnet fungi (Mycena s.s.) driven by repeated elements and novel gene families across ecological guilds.</title>
        <authorList>
            <consortium name="Lawrence Berkeley National Laboratory"/>
            <person name="Harder C.B."/>
            <person name="Miyauchi S."/>
            <person name="Viragh M."/>
            <person name="Kuo A."/>
            <person name="Thoen E."/>
            <person name="Andreopoulos B."/>
            <person name="Lu D."/>
            <person name="Skrede I."/>
            <person name="Drula E."/>
            <person name="Henrissat B."/>
            <person name="Morin E."/>
            <person name="Kohler A."/>
            <person name="Barry K."/>
            <person name="LaButti K."/>
            <person name="Morin E."/>
            <person name="Salamov A."/>
            <person name="Lipzen A."/>
            <person name="Mereny Z."/>
            <person name="Hegedus B."/>
            <person name="Baldrian P."/>
            <person name="Stursova M."/>
            <person name="Weitz H."/>
            <person name="Taylor A."/>
            <person name="Grigoriev I.V."/>
            <person name="Nagy L.G."/>
            <person name="Martin F."/>
            <person name="Kauserud H."/>
        </authorList>
    </citation>
    <scope>NUCLEOTIDE SEQUENCE</scope>
    <source>
        <strain evidence="2">CBHHK200</strain>
    </source>
</reference>
<dbReference type="AlphaFoldDB" id="A0AAD6WTR1"/>
<comment type="caution">
    <text evidence="2">The sequence shown here is derived from an EMBL/GenBank/DDBJ whole genome shotgun (WGS) entry which is preliminary data.</text>
</comment>
<accession>A0AAD6WTR1</accession>
<name>A0AAD6WTR1_9AGAR</name>
<organism evidence="2 3">
    <name type="scientific">Mycena alexandri</name>
    <dbReference type="NCBI Taxonomy" id="1745969"/>
    <lineage>
        <taxon>Eukaryota</taxon>
        <taxon>Fungi</taxon>
        <taxon>Dikarya</taxon>
        <taxon>Basidiomycota</taxon>
        <taxon>Agaricomycotina</taxon>
        <taxon>Agaricomycetes</taxon>
        <taxon>Agaricomycetidae</taxon>
        <taxon>Agaricales</taxon>
        <taxon>Marasmiineae</taxon>
        <taxon>Mycenaceae</taxon>
        <taxon>Mycena</taxon>
    </lineage>
</organism>
<protein>
    <submittedName>
        <fullName evidence="2">Uncharacterized protein</fullName>
    </submittedName>
</protein>
<sequence>FRPHFIVLARPQSTNPATEESSVSAPSSGSSVSASSPNASQTSSAPLTTPSSAALPAFVATYNKMPPILQPDSYYSDQEAQSQFPSRSVHVAGSPLGLKELEIVVGS</sequence>
<evidence type="ECO:0000256" key="1">
    <source>
        <dbReference type="SAM" id="MobiDB-lite"/>
    </source>
</evidence>
<evidence type="ECO:0000313" key="2">
    <source>
        <dbReference type="EMBL" id="KAJ7023181.1"/>
    </source>
</evidence>
<dbReference type="Proteomes" id="UP001218188">
    <property type="component" value="Unassembled WGS sequence"/>
</dbReference>
<feature type="region of interest" description="Disordered" evidence="1">
    <location>
        <begin position="1"/>
        <end position="50"/>
    </location>
</feature>
<proteinExistence type="predicted"/>
<feature type="compositionally biased region" description="Low complexity" evidence="1">
    <location>
        <begin position="16"/>
        <end position="50"/>
    </location>
</feature>
<feature type="non-terminal residue" evidence="2">
    <location>
        <position position="107"/>
    </location>
</feature>
<keyword evidence="3" id="KW-1185">Reference proteome</keyword>